<dbReference type="EMBL" id="GBRH01245048">
    <property type="protein sequence ID" value="JAD52847.1"/>
    <property type="molecule type" value="Transcribed_RNA"/>
</dbReference>
<reference evidence="1" key="2">
    <citation type="journal article" date="2015" name="Data Brief">
        <title>Shoot transcriptome of the giant reed, Arundo donax.</title>
        <authorList>
            <person name="Barrero R.A."/>
            <person name="Guerrero F.D."/>
            <person name="Moolhuijzen P."/>
            <person name="Goolsby J.A."/>
            <person name="Tidwell J."/>
            <person name="Bellgard S.E."/>
            <person name="Bellgard M.I."/>
        </authorList>
    </citation>
    <scope>NUCLEOTIDE SEQUENCE</scope>
    <source>
        <tissue evidence="1">Shoot tissue taken approximately 20 cm above the soil surface</tissue>
    </source>
</reference>
<proteinExistence type="predicted"/>
<reference evidence="1" key="1">
    <citation type="submission" date="2014-09" db="EMBL/GenBank/DDBJ databases">
        <authorList>
            <person name="Magalhaes I.L.F."/>
            <person name="Oliveira U."/>
            <person name="Santos F.R."/>
            <person name="Vidigal T.H.D.A."/>
            <person name="Brescovit A.D."/>
            <person name="Santos A.J."/>
        </authorList>
    </citation>
    <scope>NUCLEOTIDE SEQUENCE</scope>
    <source>
        <tissue evidence="1">Shoot tissue taken approximately 20 cm above the soil surface</tissue>
    </source>
</reference>
<dbReference type="AlphaFoldDB" id="A0A0A9B0H0"/>
<sequence length="17" mass="2064">MERELNTFPKTDLRLSN</sequence>
<protein>
    <submittedName>
        <fullName evidence="1">Uncharacterized protein</fullName>
    </submittedName>
</protein>
<organism evidence="1">
    <name type="scientific">Arundo donax</name>
    <name type="common">Giant reed</name>
    <name type="synonym">Donax arundinaceus</name>
    <dbReference type="NCBI Taxonomy" id="35708"/>
    <lineage>
        <taxon>Eukaryota</taxon>
        <taxon>Viridiplantae</taxon>
        <taxon>Streptophyta</taxon>
        <taxon>Embryophyta</taxon>
        <taxon>Tracheophyta</taxon>
        <taxon>Spermatophyta</taxon>
        <taxon>Magnoliopsida</taxon>
        <taxon>Liliopsida</taxon>
        <taxon>Poales</taxon>
        <taxon>Poaceae</taxon>
        <taxon>PACMAD clade</taxon>
        <taxon>Arundinoideae</taxon>
        <taxon>Arundineae</taxon>
        <taxon>Arundo</taxon>
    </lineage>
</organism>
<name>A0A0A9B0H0_ARUDO</name>
<evidence type="ECO:0000313" key="1">
    <source>
        <dbReference type="EMBL" id="JAD52847.1"/>
    </source>
</evidence>
<accession>A0A0A9B0H0</accession>